<organism evidence="1">
    <name type="scientific">Tetraselmis sp. GSL018</name>
    <dbReference type="NCBI Taxonomy" id="582737"/>
    <lineage>
        <taxon>Eukaryota</taxon>
        <taxon>Viridiplantae</taxon>
        <taxon>Chlorophyta</taxon>
        <taxon>core chlorophytes</taxon>
        <taxon>Chlorodendrophyceae</taxon>
        <taxon>Chlorodendrales</taxon>
        <taxon>Chlorodendraceae</taxon>
        <taxon>Tetraselmis</taxon>
    </lineage>
</organism>
<sequence length="40" mass="4142">AVAKATLAAQRLASSTAVVKSHGHKTELLLMKLPKETAVA</sequence>
<protein>
    <submittedName>
        <fullName evidence="1">Uncharacterized protein</fullName>
    </submittedName>
</protein>
<proteinExistence type="predicted"/>
<dbReference type="AlphaFoldDB" id="A0A061S217"/>
<name>A0A061S217_9CHLO</name>
<gene>
    <name evidence="1" type="ORF">TSPGSL018_13342</name>
</gene>
<accession>A0A061S217</accession>
<feature type="non-terminal residue" evidence="1">
    <location>
        <position position="1"/>
    </location>
</feature>
<evidence type="ECO:0000313" key="1">
    <source>
        <dbReference type="EMBL" id="JAC79182.1"/>
    </source>
</evidence>
<dbReference type="EMBL" id="GBEZ01006198">
    <property type="protein sequence ID" value="JAC79182.1"/>
    <property type="molecule type" value="Transcribed_RNA"/>
</dbReference>
<reference evidence="1" key="1">
    <citation type="submission" date="2014-05" db="EMBL/GenBank/DDBJ databases">
        <title>The transcriptome of the halophilic microalga Tetraselmis sp. GSL018 isolated from the Great Salt Lake, Utah.</title>
        <authorList>
            <person name="Jinkerson R.E."/>
            <person name="D'Adamo S."/>
            <person name="Posewitz M.C."/>
        </authorList>
    </citation>
    <scope>NUCLEOTIDE SEQUENCE</scope>
    <source>
        <strain evidence="1">GSL018</strain>
    </source>
</reference>